<reference evidence="1 2" key="1">
    <citation type="submission" date="2016-09" db="EMBL/GenBank/DDBJ databases">
        <title>Acidihalobacter prosperus V6 (DSM14174).</title>
        <authorList>
            <person name="Khaleque H.N."/>
            <person name="Ramsay J.P."/>
            <person name="Murphy R.J.T."/>
            <person name="Kaksonen A.H."/>
            <person name="Boxall N.J."/>
            <person name="Watkin E.L.J."/>
        </authorList>
    </citation>
    <scope>NUCLEOTIDE SEQUENCE [LARGE SCALE GENOMIC DNA]</scope>
    <source>
        <strain evidence="1 2">V6</strain>
    </source>
</reference>
<proteinExistence type="predicted"/>
<dbReference type="KEGG" id="aaeo:BJI67_03315"/>
<dbReference type="Proteomes" id="UP000095342">
    <property type="component" value="Chromosome"/>
</dbReference>
<name>A0A1D8KBP6_9GAMM</name>
<evidence type="ECO:0000313" key="2">
    <source>
        <dbReference type="Proteomes" id="UP000095342"/>
    </source>
</evidence>
<accession>A0A1D8KBP6</accession>
<sequence length="115" mass="12875">MTAVPGETGGEEQRFPDVLSAEITPRGENRFDFDVTISSPYDTPARYADGFRVSGLDGERYGERKLLHDHAEEQPFTRDLYGVEIPAGVRRVVIQARDQRYGYGGKSIEVDLPGR</sequence>
<evidence type="ECO:0000313" key="1">
    <source>
        <dbReference type="EMBL" id="AOV18391.1"/>
    </source>
</evidence>
<organism evidence="1 2">
    <name type="scientific">Acidihalobacter aeolianus</name>
    <dbReference type="NCBI Taxonomy" id="2792603"/>
    <lineage>
        <taxon>Bacteria</taxon>
        <taxon>Pseudomonadati</taxon>
        <taxon>Pseudomonadota</taxon>
        <taxon>Gammaproteobacteria</taxon>
        <taxon>Chromatiales</taxon>
        <taxon>Ectothiorhodospiraceae</taxon>
        <taxon>Acidihalobacter</taxon>
    </lineage>
</organism>
<gene>
    <name evidence="1" type="ORF">BJI67_03315</name>
</gene>
<dbReference type="EMBL" id="CP017448">
    <property type="protein sequence ID" value="AOV18391.1"/>
    <property type="molecule type" value="Genomic_DNA"/>
</dbReference>
<keyword evidence="2" id="KW-1185">Reference proteome</keyword>
<protein>
    <submittedName>
        <fullName evidence="1">Uncharacterized protein</fullName>
    </submittedName>
</protein>
<dbReference type="AlphaFoldDB" id="A0A1D8KBP6"/>